<dbReference type="GO" id="GO:0003352">
    <property type="term" value="P:regulation of cilium movement"/>
    <property type="evidence" value="ECO:0007669"/>
    <property type="project" value="TreeGrafter"/>
</dbReference>
<dbReference type="InterPro" id="IPR039505">
    <property type="entry name" value="DRC1/2_N"/>
</dbReference>
<dbReference type="EMBL" id="OE182574">
    <property type="protein sequence ID" value="CAD7574720.1"/>
    <property type="molecule type" value="Genomic_DNA"/>
</dbReference>
<dbReference type="Pfam" id="PF14775">
    <property type="entry name" value="NYD-SP28_assoc"/>
    <property type="match status" value="1"/>
</dbReference>
<feature type="domain" description="Dynein regulatory complex protein 1 C-terminal" evidence="6">
    <location>
        <begin position="1109"/>
        <end position="1167"/>
    </location>
</feature>
<dbReference type="GO" id="GO:0060285">
    <property type="term" value="P:cilium-dependent cell motility"/>
    <property type="evidence" value="ECO:0007669"/>
    <property type="project" value="TreeGrafter"/>
</dbReference>
<dbReference type="Pfam" id="PF14772">
    <property type="entry name" value="NYD-SP28"/>
    <property type="match status" value="1"/>
</dbReference>
<keyword evidence="2 3" id="KW-0175">Coiled coil</keyword>
<feature type="region of interest" description="Disordered" evidence="4">
    <location>
        <begin position="699"/>
        <end position="726"/>
    </location>
</feature>
<comment type="similarity">
    <text evidence="1">Belongs to the DRC1 family.</text>
</comment>
<feature type="region of interest" description="Disordered" evidence="4">
    <location>
        <begin position="1204"/>
        <end position="1224"/>
    </location>
</feature>
<dbReference type="GO" id="GO:0005858">
    <property type="term" value="C:axonemal dynein complex"/>
    <property type="evidence" value="ECO:0007669"/>
    <property type="project" value="InterPro"/>
</dbReference>
<accession>A0A7R9J9B0</accession>
<dbReference type="GO" id="GO:0070286">
    <property type="term" value="P:axonemal dynein complex assembly"/>
    <property type="evidence" value="ECO:0007669"/>
    <property type="project" value="InterPro"/>
</dbReference>
<dbReference type="PANTHER" id="PTHR21625:SF1">
    <property type="entry name" value="DYNEIN REGULATORY COMPLEX PROTEIN 1"/>
    <property type="match status" value="1"/>
</dbReference>
<reference evidence="7" key="1">
    <citation type="submission" date="2020-11" db="EMBL/GenBank/DDBJ databases">
        <authorList>
            <person name="Tran Van P."/>
        </authorList>
    </citation>
    <scope>NUCLEOTIDE SEQUENCE</scope>
</reference>
<protein>
    <submittedName>
        <fullName evidence="7">(California timema) hypothetical protein</fullName>
    </submittedName>
</protein>
<evidence type="ECO:0000256" key="2">
    <source>
        <dbReference type="ARBA" id="ARBA00023054"/>
    </source>
</evidence>
<evidence type="ECO:0000313" key="7">
    <source>
        <dbReference type="EMBL" id="CAD7574720.1"/>
    </source>
</evidence>
<evidence type="ECO:0000256" key="3">
    <source>
        <dbReference type="SAM" id="Coils"/>
    </source>
</evidence>
<sequence>MPTIKDHFRGLAQSFYSRLPGATNPLIQGLGNYVIDPELCEMRQPVFKFLRTTRCDQLVGTCWNLLSCSPSGSIRACYWIGLESNHSLMRIAARDLPKLRLFNDVHRCVCDFIMDRKLEQRSNNKLCVLLGKSVMKTFLMMQYDYGNETMNHQQVVLQYKRTPNLLGMLANMLVLGELVRANKLCWVVLDHLQQMQVGQEIVEEVEKTQVEQQVETSNKDLQTLVSEGLELVTNVRIANDAREVKRREENVVAHQERMAKLDQELVAGAQKLEEINARWKGILETNDPLDLYHDIHHQRVKCSELMSQKDQLIQELRKELHLADDRFMRDQRRQKQDLGLLCERIDQQVVVMGRAYKQELLLIEEKCRGVPGTPLERHLAQLMEKARYFDSTLTEEEITAMAISQYPVEVQHNLITKGTLSIEELRKILKRLDEVTNLEIVRATEEMKAISIIKVETDSMEEVATRMEEATCSQADLIVSDNLGGHGGRQNPKDRDKEAFVQLLRTSGIELDAISRERRQLIEAGKRKWEGLYKARDKLELSHMDKKMHTVQQFEQEIYKIHKENEEHYRAKKLQLETDLQVEDALKRMRKGKAPGVDELTEMITAAVVQGSCCFGRSGLQAEEKWWRGGGSLSGGRSSSVGRQSRAFKFAQPEKILKSLQVLQQELEQVKALCLLNMEKLDYNYQVLKKRDEENIIMKSQQKRRINKRSGKDEPNKKGDVQTSDHLNAVSQQLSKWIEKPPSVHPTEIQTSIFPSSAVELNTTSALAKYATEAVNGLRRRIVETERSSSQETTRLTEEVGRLHRNIVDIENKAGHFTQVNDSKYNQLWQLNTDTARALLDKILSADRVIHEQLLGLDWYQPGQPLLQKTDLASYRSAMQVVAELFKDKVNQKAVNSPGAHTVQFQGEAGLLRQILQKIADNSGFLVEERLKELLAPYSERERTLIRIDNVFSALNVHSGKDMDLLMTSFLPYCYCSMCDLQDQIALTETEITTYDNSLSRESSEMCVEHMDSGSNTTAATAPVANITTSLHYSENTRAISSQRTIGAKDLCRAANHPLSIEHAYVLKALKDFAAKFYETRFGISLASSLDRKHSTVSRLLTDEDVFMYWSRFLELFDTRHEKLWDGLYLGLKKYQEVLEDRHKLNQQTELLKVQNCELRRLLHTYMMTGSKKTQKPDREFVPPHARRRMVELEEVYPHLRRGRVENHLGNTTPSSPDRDSNLDLPVLSSQAQYDKRSKSLDLLHCSQHIKRILGVMITHHSDAEQVVRELVEDAYKIFEKVGVELMVSKSVGIQ</sequence>
<organism evidence="7">
    <name type="scientific">Timema californicum</name>
    <name type="common">California timema</name>
    <name type="synonym">Walking stick</name>
    <dbReference type="NCBI Taxonomy" id="61474"/>
    <lineage>
        <taxon>Eukaryota</taxon>
        <taxon>Metazoa</taxon>
        <taxon>Ecdysozoa</taxon>
        <taxon>Arthropoda</taxon>
        <taxon>Hexapoda</taxon>
        <taxon>Insecta</taxon>
        <taxon>Pterygota</taxon>
        <taxon>Neoptera</taxon>
        <taxon>Polyneoptera</taxon>
        <taxon>Phasmatodea</taxon>
        <taxon>Timematodea</taxon>
        <taxon>Timematoidea</taxon>
        <taxon>Timematidae</taxon>
        <taxon>Timema</taxon>
    </lineage>
</organism>
<evidence type="ECO:0000259" key="5">
    <source>
        <dbReference type="Pfam" id="PF14772"/>
    </source>
</evidence>
<evidence type="ECO:0000256" key="4">
    <source>
        <dbReference type="SAM" id="MobiDB-lite"/>
    </source>
</evidence>
<feature type="compositionally biased region" description="Basic and acidic residues" evidence="4">
    <location>
        <begin position="710"/>
        <end position="720"/>
    </location>
</feature>
<dbReference type="InterPro" id="IPR029440">
    <property type="entry name" value="DRC1_C"/>
</dbReference>
<name>A0A7R9J9B0_TIMCA</name>
<proteinExistence type="inferred from homology"/>
<feature type="domain" description="Dynein regulatory complex protein 1/2 N-terminal" evidence="5">
    <location>
        <begin position="238"/>
        <end position="338"/>
    </location>
</feature>
<dbReference type="PANTHER" id="PTHR21625">
    <property type="entry name" value="NYD-SP28 PROTEIN"/>
    <property type="match status" value="1"/>
</dbReference>
<evidence type="ECO:0000256" key="1">
    <source>
        <dbReference type="ARBA" id="ARBA00009688"/>
    </source>
</evidence>
<gene>
    <name evidence="7" type="ORF">TCMB3V08_LOCUS7326</name>
</gene>
<dbReference type="InterPro" id="IPR039750">
    <property type="entry name" value="DRC1/DRC2"/>
</dbReference>
<evidence type="ECO:0000259" key="6">
    <source>
        <dbReference type="Pfam" id="PF14775"/>
    </source>
</evidence>
<feature type="coiled-coil region" evidence="3">
    <location>
        <begin position="207"/>
        <end position="278"/>
    </location>
</feature>